<name>A0A517PTJ3_9PLAN</name>
<sequence length="93" mass="9910">MPTPITVPPLENQDQKLTVSLWLTRTGEPVNRGDRVVELLIPGVTFDVAAPCTGTLARCECRSGDEVHEGTVLGWIEPSEASPPDETAASGPE</sequence>
<gene>
    <name evidence="2" type="ORF">HG66A1_45050</name>
</gene>
<proteinExistence type="predicted"/>
<reference evidence="2 3" key="1">
    <citation type="submission" date="2019-02" db="EMBL/GenBank/DDBJ databases">
        <title>Deep-cultivation of Planctomycetes and their phenomic and genomic characterization uncovers novel biology.</title>
        <authorList>
            <person name="Wiegand S."/>
            <person name="Jogler M."/>
            <person name="Boedeker C."/>
            <person name="Pinto D."/>
            <person name="Vollmers J."/>
            <person name="Rivas-Marin E."/>
            <person name="Kohn T."/>
            <person name="Peeters S.H."/>
            <person name="Heuer A."/>
            <person name="Rast P."/>
            <person name="Oberbeckmann S."/>
            <person name="Bunk B."/>
            <person name="Jeske O."/>
            <person name="Meyerdierks A."/>
            <person name="Storesund J.E."/>
            <person name="Kallscheuer N."/>
            <person name="Luecker S."/>
            <person name="Lage O.M."/>
            <person name="Pohl T."/>
            <person name="Merkel B.J."/>
            <person name="Hornburger P."/>
            <person name="Mueller R.-W."/>
            <person name="Bruemmer F."/>
            <person name="Labrenz M."/>
            <person name="Spormann A.M."/>
            <person name="Op den Camp H."/>
            <person name="Overmann J."/>
            <person name="Amann R."/>
            <person name="Jetten M.S.M."/>
            <person name="Mascher T."/>
            <person name="Medema M.H."/>
            <person name="Devos D.P."/>
            <person name="Kaster A.-K."/>
            <person name="Ovreas L."/>
            <person name="Rohde M."/>
            <person name="Galperin M.Y."/>
            <person name="Jogler C."/>
        </authorList>
    </citation>
    <scope>NUCLEOTIDE SEQUENCE [LARGE SCALE GENOMIC DNA]</scope>
    <source>
        <strain evidence="2 3">HG66A1</strain>
    </source>
</reference>
<dbReference type="InterPro" id="IPR011053">
    <property type="entry name" value="Single_hybrid_motif"/>
</dbReference>
<dbReference type="EMBL" id="CP036266">
    <property type="protein sequence ID" value="QDT22696.1"/>
    <property type="molecule type" value="Genomic_DNA"/>
</dbReference>
<evidence type="ECO:0000259" key="1">
    <source>
        <dbReference type="Pfam" id="PF00364"/>
    </source>
</evidence>
<evidence type="ECO:0000313" key="3">
    <source>
        <dbReference type="Proteomes" id="UP000320421"/>
    </source>
</evidence>
<dbReference type="Pfam" id="PF00364">
    <property type="entry name" value="Biotin_lipoyl"/>
    <property type="match status" value="1"/>
</dbReference>
<protein>
    <submittedName>
        <fullName evidence="2">Dihydrolipoamide succinyltransferase</fullName>
    </submittedName>
</protein>
<dbReference type="InterPro" id="IPR000089">
    <property type="entry name" value="Biotin_lipoyl"/>
</dbReference>
<dbReference type="SUPFAM" id="SSF51230">
    <property type="entry name" value="Single hybrid motif"/>
    <property type="match status" value="1"/>
</dbReference>
<dbReference type="AlphaFoldDB" id="A0A517PTJ3"/>
<dbReference type="Proteomes" id="UP000320421">
    <property type="component" value="Chromosome"/>
</dbReference>
<evidence type="ECO:0000313" key="2">
    <source>
        <dbReference type="EMBL" id="QDT22696.1"/>
    </source>
</evidence>
<dbReference type="Gene3D" id="2.40.50.100">
    <property type="match status" value="1"/>
</dbReference>
<keyword evidence="2" id="KW-0808">Transferase</keyword>
<dbReference type="GO" id="GO:0016740">
    <property type="term" value="F:transferase activity"/>
    <property type="evidence" value="ECO:0007669"/>
    <property type="project" value="UniProtKB-KW"/>
</dbReference>
<feature type="domain" description="Lipoyl-binding" evidence="1">
    <location>
        <begin position="14"/>
        <end position="74"/>
    </location>
</feature>
<dbReference type="OrthoDB" id="292232at2"/>
<keyword evidence="3" id="KW-1185">Reference proteome</keyword>
<organism evidence="2 3">
    <name type="scientific">Gimesia chilikensis</name>
    <dbReference type="NCBI Taxonomy" id="2605989"/>
    <lineage>
        <taxon>Bacteria</taxon>
        <taxon>Pseudomonadati</taxon>
        <taxon>Planctomycetota</taxon>
        <taxon>Planctomycetia</taxon>
        <taxon>Planctomycetales</taxon>
        <taxon>Planctomycetaceae</taxon>
        <taxon>Gimesia</taxon>
    </lineage>
</organism>
<dbReference type="RefSeq" id="WP_145188966.1">
    <property type="nucleotide sequence ID" value="NZ_CP036266.1"/>
</dbReference>
<accession>A0A517PTJ3</accession>